<evidence type="ECO:0000256" key="3">
    <source>
        <dbReference type="ARBA" id="ARBA00022553"/>
    </source>
</evidence>
<dbReference type="GO" id="GO:0043565">
    <property type="term" value="F:sequence-specific DNA binding"/>
    <property type="evidence" value="ECO:0007669"/>
    <property type="project" value="InterPro"/>
</dbReference>
<evidence type="ECO:0000313" key="13">
    <source>
        <dbReference type="Proteomes" id="UP000186385"/>
    </source>
</evidence>
<dbReference type="InterPro" id="IPR011006">
    <property type="entry name" value="CheY-like_superfamily"/>
</dbReference>
<keyword evidence="5" id="KW-0805">Transcription regulation</keyword>
<feature type="domain" description="Response regulatory" evidence="10">
    <location>
        <begin position="3"/>
        <end position="120"/>
    </location>
</feature>
<dbReference type="EMBL" id="MWSK01000002">
    <property type="protein sequence ID" value="OXS79046.1"/>
    <property type="molecule type" value="Genomic_DNA"/>
</dbReference>
<dbReference type="InterPro" id="IPR018062">
    <property type="entry name" value="HTH_AraC-typ_CS"/>
</dbReference>
<feature type="modified residue" description="4-aspartylphosphate" evidence="8">
    <location>
        <position position="55"/>
    </location>
</feature>
<dbReference type="RefSeq" id="WP_045849313.1">
    <property type="nucleotide sequence ID" value="NZ_FTLX01000002.1"/>
</dbReference>
<feature type="domain" description="HTH araC/xylS-type" evidence="9">
    <location>
        <begin position="437"/>
        <end position="535"/>
    </location>
</feature>
<keyword evidence="4" id="KW-0902">Two-component regulatory system</keyword>
<dbReference type="Gene3D" id="1.10.10.60">
    <property type="entry name" value="Homeodomain-like"/>
    <property type="match status" value="2"/>
</dbReference>
<dbReference type="PRINTS" id="PR00032">
    <property type="entry name" value="HTHARAC"/>
</dbReference>
<dbReference type="InterPro" id="IPR051552">
    <property type="entry name" value="HptR"/>
</dbReference>
<evidence type="ECO:0000259" key="9">
    <source>
        <dbReference type="PROSITE" id="PS01124"/>
    </source>
</evidence>
<evidence type="ECO:0000256" key="7">
    <source>
        <dbReference type="ARBA" id="ARBA00023163"/>
    </source>
</evidence>
<dbReference type="SUPFAM" id="SSF46689">
    <property type="entry name" value="Homeodomain-like"/>
    <property type="match status" value="2"/>
</dbReference>
<evidence type="ECO:0000256" key="1">
    <source>
        <dbReference type="ARBA" id="ARBA00004496"/>
    </source>
</evidence>
<dbReference type="PROSITE" id="PS50110">
    <property type="entry name" value="RESPONSE_REGULATORY"/>
    <property type="match status" value="1"/>
</dbReference>
<dbReference type="GO" id="GO:0003700">
    <property type="term" value="F:DNA-binding transcription factor activity"/>
    <property type="evidence" value="ECO:0007669"/>
    <property type="project" value="InterPro"/>
</dbReference>
<evidence type="ECO:0000313" key="14">
    <source>
        <dbReference type="Proteomes" id="UP000215545"/>
    </source>
</evidence>
<name>A0A1N6RFZ3_9BACI</name>
<dbReference type="AlphaFoldDB" id="A0A1N6RFZ3"/>
<evidence type="ECO:0000256" key="2">
    <source>
        <dbReference type="ARBA" id="ARBA00022490"/>
    </source>
</evidence>
<gene>
    <name evidence="11" type="ORF">B1B05_04515</name>
    <name evidence="12" type="ORF">SAMN05443094_102113</name>
</gene>
<dbReference type="STRING" id="1017273.SAMN05443094_102113"/>
<dbReference type="SUPFAM" id="SSF52172">
    <property type="entry name" value="CheY-like"/>
    <property type="match status" value="1"/>
</dbReference>
<dbReference type="Pfam" id="PF12833">
    <property type="entry name" value="HTH_18"/>
    <property type="match status" value="1"/>
</dbReference>
<comment type="subcellular location">
    <subcellularLocation>
        <location evidence="1">Cytoplasm</location>
    </subcellularLocation>
</comment>
<organism evidence="12 13">
    <name type="scientific">Domibacillus enclensis</name>
    <dbReference type="NCBI Taxonomy" id="1017273"/>
    <lineage>
        <taxon>Bacteria</taxon>
        <taxon>Bacillati</taxon>
        <taxon>Bacillota</taxon>
        <taxon>Bacilli</taxon>
        <taxon>Bacillales</taxon>
        <taxon>Bacillaceae</taxon>
        <taxon>Domibacillus</taxon>
    </lineage>
</organism>
<reference evidence="11" key="3">
    <citation type="submission" date="2017-03" db="EMBL/GenBank/DDBJ databases">
        <authorList>
            <person name="Dastager S.G."/>
            <person name="Neurgaonkar P.S."/>
            <person name="Dharne M.S."/>
        </authorList>
    </citation>
    <scope>NUCLEOTIDE SEQUENCE</scope>
    <source>
        <strain evidence="11">DSM 25145</strain>
    </source>
</reference>
<evidence type="ECO:0000256" key="8">
    <source>
        <dbReference type="PROSITE-ProRule" id="PRU00169"/>
    </source>
</evidence>
<sequence length="535" mass="62132">MWKAIIVDDDPRVLRGMKKAIPWERLNIECIGEASDGKAGFDIIMDMQPDIVLTDIYMPVMNGLEMMSALRESNYTGSIIILSGYSDFEYARTALRLKVQDYLSKPITIQTMEESLGRVTAKLEEERAKQSDQDDLKEKINYYKSLISNTWLKSLMLGMEDQNAIRNEQKADYLQKRKHQVFVVKLDNEHSSVDWEHLQESISCFFSAPTLTHVKNVEWIELDAAYSALLLSYDEKTEDASCQKAAQYVADKVLELVHVKGAGECKVGMGRVKKQWEEIPVSTEEAFYALSRITLKGIVSYEDMPAKEQSEFLTQKSAFRKPVQFYRELSDAVKNGRREQAVRIIQDFMQNENERSYSLPSTLQTIGKETWIILTYSLYDEGINLEEMIDYQTAASHIEKIHHKEQFQQWLLASVDQILSRIQQEEKENIRHKQTVEYLIEYIDSHYHENLTLNQLAEQVFLSRNYLSQIFKKATGTSFNQYLNTVRMEKAKYLILEGNYLIYEIAEKVGFKNTPYFSSMFKKYTGVNPTDLLKQ</sequence>
<dbReference type="PROSITE" id="PS00041">
    <property type="entry name" value="HTH_ARAC_FAMILY_1"/>
    <property type="match status" value="1"/>
</dbReference>
<dbReference type="SMART" id="SM00448">
    <property type="entry name" value="REC"/>
    <property type="match status" value="1"/>
</dbReference>
<evidence type="ECO:0000313" key="11">
    <source>
        <dbReference type="EMBL" id="OXS79046.1"/>
    </source>
</evidence>
<dbReference type="PROSITE" id="PS01124">
    <property type="entry name" value="HTH_ARAC_FAMILY_2"/>
    <property type="match status" value="1"/>
</dbReference>
<reference evidence="12 13" key="1">
    <citation type="submission" date="2017-01" db="EMBL/GenBank/DDBJ databases">
        <authorList>
            <person name="Mah S.A."/>
            <person name="Swanson W.J."/>
            <person name="Moy G.W."/>
            <person name="Vacquier V.D."/>
        </authorList>
    </citation>
    <scope>NUCLEOTIDE SEQUENCE [LARGE SCALE GENOMIC DNA]</scope>
    <source>
        <strain evidence="12 13">NIO-1016</strain>
    </source>
</reference>
<reference evidence="14" key="2">
    <citation type="submission" date="2017-03" db="EMBL/GenBank/DDBJ databases">
        <title>Bacillus sp. V-88(T) DSM27956, whole genome shotgun sequencing project.</title>
        <authorList>
            <person name="Dastager S.G."/>
            <person name="Neurgaonkar P.S."/>
            <person name="Dharne M.S."/>
        </authorList>
    </citation>
    <scope>NUCLEOTIDE SEQUENCE [LARGE SCALE GENOMIC DNA]</scope>
    <source>
        <strain evidence="14">DSM 25145</strain>
    </source>
</reference>
<dbReference type="CDD" id="cd17536">
    <property type="entry name" value="REC_YesN-like"/>
    <property type="match status" value="1"/>
</dbReference>
<dbReference type="OrthoDB" id="342399at2"/>
<evidence type="ECO:0000259" key="10">
    <source>
        <dbReference type="PROSITE" id="PS50110"/>
    </source>
</evidence>
<evidence type="ECO:0000256" key="5">
    <source>
        <dbReference type="ARBA" id="ARBA00023015"/>
    </source>
</evidence>
<keyword evidence="2" id="KW-0963">Cytoplasm</keyword>
<evidence type="ECO:0000256" key="6">
    <source>
        <dbReference type="ARBA" id="ARBA00023125"/>
    </source>
</evidence>
<keyword evidence="14" id="KW-1185">Reference proteome</keyword>
<evidence type="ECO:0000256" key="4">
    <source>
        <dbReference type="ARBA" id="ARBA00023012"/>
    </source>
</evidence>
<dbReference type="Proteomes" id="UP000215545">
    <property type="component" value="Unassembled WGS sequence"/>
</dbReference>
<keyword evidence="7" id="KW-0804">Transcription</keyword>
<dbReference type="Pfam" id="PF00072">
    <property type="entry name" value="Response_reg"/>
    <property type="match status" value="1"/>
</dbReference>
<dbReference type="InterPro" id="IPR018060">
    <property type="entry name" value="HTH_AraC"/>
</dbReference>
<dbReference type="PANTHER" id="PTHR42713">
    <property type="entry name" value="HISTIDINE KINASE-RELATED"/>
    <property type="match status" value="1"/>
</dbReference>
<evidence type="ECO:0000313" key="12">
    <source>
        <dbReference type="EMBL" id="SIQ27602.1"/>
    </source>
</evidence>
<dbReference type="EMBL" id="FTLX01000002">
    <property type="protein sequence ID" value="SIQ27602.1"/>
    <property type="molecule type" value="Genomic_DNA"/>
</dbReference>
<dbReference type="InterPro" id="IPR020449">
    <property type="entry name" value="Tscrpt_reg_AraC-type_HTH"/>
</dbReference>
<dbReference type="Proteomes" id="UP000186385">
    <property type="component" value="Unassembled WGS sequence"/>
</dbReference>
<accession>A0A1N6RFZ3</accession>
<keyword evidence="6 11" id="KW-0238">DNA-binding</keyword>
<dbReference type="Gene3D" id="3.40.50.2300">
    <property type="match status" value="1"/>
</dbReference>
<dbReference type="GO" id="GO:0005737">
    <property type="term" value="C:cytoplasm"/>
    <property type="evidence" value="ECO:0007669"/>
    <property type="project" value="UniProtKB-SubCell"/>
</dbReference>
<dbReference type="SMART" id="SM00342">
    <property type="entry name" value="HTH_ARAC"/>
    <property type="match status" value="1"/>
</dbReference>
<dbReference type="InterPro" id="IPR001789">
    <property type="entry name" value="Sig_transdc_resp-reg_receiver"/>
</dbReference>
<proteinExistence type="predicted"/>
<dbReference type="PANTHER" id="PTHR42713:SF3">
    <property type="entry name" value="TRANSCRIPTIONAL REGULATORY PROTEIN HPTR"/>
    <property type="match status" value="1"/>
</dbReference>
<protein>
    <submittedName>
        <fullName evidence="11">DNA-binding response regulator</fullName>
    </submittedName>
    <submittedName>
        <fullName evidence="12">Two-component system, response regulator YesN</fullName>
    </submittedName>
</protein>
<dbReference type="GO" id="GO:0000160">
    <property type="term" value="P:phosphorelay signal transduction system"/>
    <property type="evidence" value="ECO:0007669"/>
    <property type="project" value="UniProtKB-KW"/>
</dbReference>
<keyword evidence="3 8" id="KW-0597">Phosphoprotein</keyword>
<dbReference type="InterPro" id="IPR009057">
    <property type="entry name" value="Homeodomain-like_sf"/>
</dbReference>